<feature type="transmembrane region" description="Helical" evidence="6">
    <location>
        <begin position="41"/>
        <end position="65"/>
    </location>
</feature>
<feature type="transmembrane region" description="Helical" evidence="6">
    <location>
        <begin position="158"/>
        <end position="175"/>
    </location>
</feature>
<dbReference type="InterPro" id="IPR050833">
    <property type="entry name" value="Poly_Biosynth_Transport"/>
</dbReference>
<sequence length="447" mass="46798">MLKTLVRQSVSVAGLRVVGTGLSVCVTIAIARWFGADVLGVYAYCIALLAIAAVPVSNGWATMLLRSVAASGKIDPVSRRMGRFGAFGAIAVAIVAGLLGLGAIWLGRSDVAVALKPLAAWVIPLLMAILLFDQISALRMSSLRGIDRPAIAQAPEMLVRPLVLLGGIAAAWICFGRDTGWHPIVVLFSSLALAALVAALFGHAILRSIAPQAAGVAQEPPKRREWIASAGALAGSAGLVQLNGYVDLLLLGNFASTVELGQYRSALQIAMLASFGYVALNMLGGQRFARLRADGDEVGLRRTSSWLARLGLLAAMPLPVVLLFAGDEVFMMLFGPAFAAAALPALIIASGLTFSAAIGMARTMLVMHHFEFLVMRTTLAALALNIVLCLALIPAYGMLGAAIANCTATVCWNALLWLLAFRKVGIDTSAVGWHPAPSTGQDPLIPE</sequence>
<feature type="transmembrane region" description="Helical" evidence="6">
    <location>
        <begin position="226"/>
        <end position="246"/>
    </location>
</feature>
<feature type="transmembrane region" description="Helical" evidence="6">
    <location>
        <begin position="373"/>
        <end position="393"/>
    </location>
</feature>
<accession>A0ABT1XRX0</accession>
<dbReference type="PANTHER" id="PTHR30250">
    <property type="entry name" value="PST FAMILY PREDICTED COLANIC ACID TRANSPORTER"/>
    <property type="match status" value="1"/>
</dbReference>
<evidence type="ECO:0000256" key="3">
    <source>
        <dbReference type="ARBA" id="ARBA00022692"/>
    </source>
</evidence>
<evidence type="ECO:0000313" key="7">
    <source>
        <dbReference type="EMBL" id="MCR2834401.1"/>
    </source>
</evidence>
<keyword evidence="3 6" id="KW-0812">Transmembrane</keyword>
<gene>
    <name evidence="7" type="ORF">NSO95_10630</name>
</gene>
<feature type="transmembrane region" description="Helical" evidence="6">
    <location>
        <begin position="181"/>
        <end position="206"/>
    </location>
</feature>
<protein>
    <submittedName>
        <fullName evidence="7">Oligosaccharide flippase family protein</fullName>
    </submittedName>
</protein>
<dbReference type="Proteomes" id="UP001206067">
    <property type="component" value="Unassembled WGS sequence"/>
</dbReference>
<proteinExistence type="predicted"/>
<keyword evidence="2" id="KW-1003">Cell membrane</keyword>
<dbReference type="InterPro" id="IPR002797">
    <property type="entry name" value="Polysacc_synth"/>
</dbReference>
<comment type="caution">
    <text evidence="7">The sequence shown here is derived from an EMBL/GenBank/DDBJ whole genome shotgun (WGS) entry which is preliminary data.</text>
</comment>
<dbReference type="EMBL" id="JANKHH010000005">
    <property type="protein sequence ID" value="MCR2834401.1"/>
    <property type="molecule type" value="Genomic_DNA"/>
</dbReference>
<organism evidence="7 8">
    <name type="scientific">Parerythrobacter lacustris</name>
    <dbReference type="NCBI Taxonomy" id="2969984"/>
    <lineage>
        <taxon>Bacteria</taxon>
        <taxon>Pseudomonadati</taxon>
        <taxon>Pseudomonadota</taxon>
        <taxon>Alphaproteobacteria</taxon>
        <taxon>Sphingomonadales</taxon>
        <taxon>Erythrobacteraceae</taxon>
        <taxon>Parerythrobacter</taxon>
    </lineage>
</organism>
<evidence type="ECO:0000256" key="2">
    <source>
        <dbReference type="ARBA" id="ARBA00022475"/>
    </source>
</evidence>
<feature type="transmembrane region" description="Helical" evidence="6">
    <location>
        <begin position="118"/>
        <end position="138"/>
    </location>
</feature>
<name>A0ABT1XRX0_9SPHN</name>
<keyword evidence="5 6" id="KW-0472">Membrane</keyword>
<feature type="transmembrane region" description="Helical" evidence="6">
    <location>
        <begin position="266"/>
        <end position="285"/>
    </location>
</feature>
<feature type="transmembrane region" description="Helical" evidence="6">
    <location>
        <begin position="306"/>
        <end position="325"/>
    </location>
</feature>
<feature type="transmembrane region" description="Helical" evidence="6">
    <location>
        <begin position="337"/>
        <end position="361"/>
    </location>
</feature>
<dbReference type="Pfam" id="PF01943">
    <property type="entry name" value="Polysacc_synt"/>
    <property type="match status" value="1"/>
</dbReference>
<dbReference type="RefSeq" id="WP_257596205.1">
    <property type="nucleotide sequence ID" value="NZ_JANKHH010000005.1"/>
</dbReference>
<comment type="subcellular location">
    <subcellularLocation>
        <location evidence="1">Cell membrane</location>
        <topology evidence="1">Multi-pass membrane protein</topology>
    </subcellularLocation>
</comment>
<evidence type="ECO:0000256" key="6">
    <source>
        <dbReference type="SAM" id="Phobius"/>
    </source>
</evidence>
<feature type="transmembrane region" description="Helical" evidence="6">
    <location>
        <begin position="399"/>
        <end position="420"/>
    </location>
</feature>
<evidence type="ECO:0000256" key="4">
    <source>
        <dbReference type="ARBA" id="ARBA00022989"/>
    </source>
</evidence>
<evidence type="ECO:0000256" key="1">
    <source>
        <dbReference type="ARBA" id="ARBA00004651"/>
    </source>
</evidence>
<evidence type="ECO:0000313" key="8">
    <source>
        <dbReference type="Proteomes" id="UP001206067"/>
    </source>
</evidence>
<keyword evidence="4 6" id="KW-1133">Transmembrane helix</keyword>
<keyword evidence="8" id="KW-1185">Reference proteome</keyword>
<feature type="transmembrane region" description="Helical" evidence="6">
    <location>
        <begin position="86"/>
        <end position="106"/>
    </location>
</feature>
<evidence type="ECO:0000256" key="5">
    <source>
        <dbReference type="ARBA" id="ARBA00023136"/>
    </source>
</evidence>
<feature type="transmembrane region" description="Helical" evidence="6">
    <location>
        <begin position="12"/>
        <end position="35"/>
    </location>
</feature>
<reference evidence="7 8" key="1">
    <citation type="submission" date="2022-08" db="EMBL/GenBank/DDBJ databases">
        <title>Polyphasic taxonomy analysis of Qipengyuania sp.RS5-5.</title>
        <authorList>
            <person name="Xamxidin M."/>
            <person name="Wu M."/>
        </authorList>
    </citation>
    <scope>NUCLEOTIDE SEQUENCE [LARGE SCALE GENOMIC DNA]</scope>
    <source>
        <strain evidence="7 8">RS5-5</strain>
    </source>
</reference>
<dbReference type="PANTHER" id="PTHR30250:SF11">
    <property type="entry name" value="O-ANTIGEN TRANSPORTER-RELATED"/>
    <property type="match status" value="1"/>
</dbReference>